<proteinExistence type="inferred from homology"/>
<dbReference type="Pfam" id="PF08016">
    <property type="entry name" value="PKD_channel"/>
    <property type="match status" value="1"/>
</dbReference>
<feature type="transmembrane region" description="Helical" evidence="8">
    <location>
        <begin position="184"/>
        <end position="208"/>
    </location>
</feature>
<dbReference type="InterPro" id="IPR046791">
    <property type="entry name" value="Polycystin_dom"/>
</dbReference>
<evidence type="ECO:0000256" key="2">
    <source>
        <dbReference type="ARBA" id="ARBA00007200"/>
    </source>
</evidence>
<dbReference type="InterPro" id="IPR051223">
    <property type="entry name" value="Polycystin"/>
</dbReference>
<evidence type="ECO:0000313" key="13">
    <source>
        <dbReference type="Proteomes" id="UP000015101"/>
    </source>
</evidence>
<dbReference type="PRINTS" id="PR01433">
    <property type="entry name" value="POLYCYSTIN2"/>
</dbReference>
<keyword evidence="6" id="KW-0325">Glycoprotein</keyword>
<dbReference type="EMBL" id="AMQM01005816">
    <property type="status" value="NOT_ANNOTATED_CDS"/>
    <property type="molecule type" value="Genomic_DNA"/>
</dbReference>
<reference evidence="12" key="3">
    <citation type="submission" date="2015-06" db="UniProtKB">
        <authorList>
            <consortium name="EnsemblMetazoa"/>
        </authorList>
    </citation>
    <scope>IDENTIFICATION</scope>
</reference>
<dbReference type="InterPro" id="IPR013122">
    <property type="entry name" value="PKD1_2_channel"/>
</dbReference>
<reference evidence="11 13" key="2">
    <citation type="journal article" date="2013" name="Nature">
        <title>Insights into bilaterian evolution from three spiralian genomes.</title>
        <authorList>
            <person name="Simakov O."/>
            <person name="Marletaz F."/>
            <person name="Cho S.J."/>
            <person name="Edsinger-Gonzales E."/>
            <person name="Havlak P."/>
            <person name="Hellsten U."/>
            <person name="Kuo D.H."/>
            <person name="Larsson T."/>
            <person name="Lv J."/>
            <person name="Arendt D."/>
            <person name="Savage R."/>
            <person name="Osoegawa K."/>
            <person name="de Jong P."/>
            <person name="Grimwood J."/>
            <person name="Chapman J.A."/>
            <person name="Shapiro H."/>
            <person name="Aerts A."/>
            <person name="Otillar R.P."/>
            <person name="Terry A.Y."/>
            <person name="Boore J.L."/>
            <person name="Grigoriev I.V."/>
            <person name="Lindberg D.R."/>
            <person name="Seaver E.C."/>
            <person name="Weisblat D.A."/>
            <person name="Putnam N.H."/>
            <person name="Rokhsar D.S."/>
        </authorList>
    </citation>
    <scope>NUCLEOTIDE SEQUENCE</scope>
</reference>
<evidence type="ECO:0000256" key="4">
    <source>
        <dbReference type="ARBA" id="ARBA00022989"/>
    </source>
</evidence>
<dbReference type="GeneID" id="20216303"/>
<protein>
    <submittedName>
        <fullName evidence="11 12">Uncharacterized protein</fullName>
    </submittedName>
</protein>
<gene>
    <name evidence="12" type="primary">20216303</name>
    <name evidence="11" type="ORF">HELRODRAFT_84161</name>
</gene>
<feature type="domain" description="Polycystin" evidence="10">
    <location>
        <begin position="30"/>
        <end position="180"/>
    </location>
</feature>
<feature type="domain" description="Polycystin cation channel PKD1/PKD2" evidence="9">
    <location>
        <begin position="184"/>
        <end position="408"/>
    </location>
</feature>
<evidence type="ECO:0000256" key="7">
    <source>
        <dbReference type="PIRSR" id="PIRSR603915-2"/>
    </source>
</evidence>
<evidence type="ECO:0000256" key="3">
    <source>
        <dbReference type="ARBA" id="ARBA00022692"/>
    </source>
</evidence>
<reference evidence="13" key="1">
    <citation type="submission" date="2012-12" db="EMBL/GenBank/DDBJ databases">
        <authorList>
            <person name="Hellsten U."/>
            <person name="Grimwood J."/>
            <person name="Chapman J.A."/>
            <person name="Shapiro H."/>
            <person name="Aerts A."/>
            <person name="Otillar R.P."/>
            <person name="Terry A.Y."/>
            <person name="Boore J.L."/>
            <person name="Simakov O."/>
            <person name="Marletaz F."/>
            <person name="Cho S.-J."/>
            <person name="Edsinger-Gonzales E."/>
            <person name="Havlak P."/>
            <person name="Kuo D.-H."/>
            <person name="Larsson T."/>
            <person name="Lv J."/>
            <person name="Arendt D."/>
            <person name="Savage R."/>
            <person name="Osoegawa K."/>
            <person name="de Jong P."/>
            <person name="Lindberg D.R."/>
            <person name="Seaver E.C."/>
            <person name="Weisblat D.A."/>
            <person name="Putnam N.H."/>
            <person name="Grigoriev I.V."/>
            <person name="Rokhsar D.S."/>
        </authorList>
    </citation>
    <scope>NUCLEOTIDE SEQUENCE</scope>
</reference>
<dbReference type="CTD" id="20216303"/>
<dbReference type="OMA" id="HQDIYTW"/>
<accession>T1G5F6</accession>
<dbReference type="Gene3D" id="1.10.287.70">
    <property type="match status" value="1"/>
</dbReference>
<dbReference type="OrthoDB" id="444119at2759"/>
<comment type="subcellular location">
    <subcellularLocation>
        <location evidence="1">Membrane</location>
        <topology evidence="1">Multi-pass membrane protein</topology>
    </subcellularLocation>
</comment>
<feature type="transmembrane region" description="Helical" evidence="8">
    <location>
        <begin position="228"/>
        <end position="246"/>
    </location>
</feature>
<keyword evidence="13" id="KW-1185">Reference proteome</keyword>
<dbReference type="GO" id="GO:0005509">
    <property type="term" value="F:calcium ion binding"/>
    <property type="evidence" value="ECO:0007669"/>
    <property type="project" value="InterPro"/>
</dbReference>
<sequence>LMKQLYTQGWYNSWPTKNWRESLQTSDHVSIRLGVARLRQLRIKENTCRIEKQFQKLIRHCRTDYNWLDDDAASYDTGWSSHNPWLYRDSTELKSAPYVGQVNTYKGGGYVFNFYCNPQKSLRKLADLQSNNWLDVKTRALLVEFTVYNGNANLFGSVIMLLEFLSNGMPVVSQEVKVFKISSYVGAFGIIVAIFQVIYVGFVIYFLVHIINLMRKQKREYFRSFWNWLELLTAIMSIVTIAMYGMKMIFGSTAMDVLKETGSGDYVNFVTIGLWAETYGIVLAIVVFLATLKFINMLKFNRRLSMLTETIKFSVKDMKTFVITFFIYLLAFGQLGYLLFSSKLVTYKSFSSVIETLFQFFIGSFTFSDYPTAQPILGPIFFFLFVWVIIYGMQSMFLVIIVEAFQAVRKENQFKRNDYEVGEYMIGKVKGLFGQ</sequence>
<dbReference type="GO" id="GO:0016020">
    <property type="term" value="C:membrane"/>
    <property type="evidence" value="ECO:0007669"/>
    <property type="project" value="UniProtKB-SubCell"/>
</dbReference>
<evidence type="ECO:0000256" key="1">
    <source>
        <dbReference type="ARBA" id="ARBA00004141"/>
    </source>
</evidence>
<evidence type="ECO:0000259" key="9">
    <source>
        <dbReference type="Pfam" id="PF08016"/>
    </source>
</evidence>
<evidence type="ECO:0000313" key="12">
    <source>
        <dbReference type="EnsemblMetazoa" id="HelroP84161"/>
    </source>
</evidence>
<dbReference type="EMBL" id="KB097106">
    <property type="protein sequence ID" value="ESN99578.1"/>
    <property type="molecule type" value="Genomic_DNA"/>
</dbReference>
<dbReference type="RefSeq" id="XP_009022256.1">
    <property type="nucleotide sequence ID" value="XM_009024008.1"/>
</dbReference>
<dbReference type="HOGENOM" id="CLU_012097_1_2_1"/>
<evidence type="ECO:0000256" key="6">
    <source>
        <dbReference type="ARBA" id="ARBA00023180"/>
    </source>
</evidence>
<feature type="transmembrane region" description="Helical" evidence="8">
    <location>
        <begin position="380"/>
        <end position="405"/>
    </location>
</feature>
<dbReference type="PANTHER" id="PTHR10877:SF150">
    <property type="entry name" value="REJ DOMAIN-CONTAINING PROTEIN"/>
    <property type="match status" value="1"/>
</dbReference>
<evidence type="ECO:0000256" key="8">
    <source>
        <dbReference type="SAM" id="Phobius"/>
    </source>
</evidence>
<dbReference type="AlphaFoldDB" id="T1G5F6"/>
<evidence type="ECO:0000313" key="11">
    <source>
        <dbReference type="EMBL" id="ESN99578.1"/>
    </source>
</evidence>
<feature type="transmembrane region" description="Helical" evidence="8">
    <location>
        <begin position="321"/>
        <end position="340"/>
    </location>
</feature>
<comment type="similarity">
    <text evidence="2">Belongs to the polycystin family.</text>
</comment>
<feature type="transmembrane region" description="Helical" evidence="8">
    <location>
        <begin position="266"/>
        <end position="295"/>
    </location>
</feature>
<dbReference type="InterPro" id="IPR003915">
    <property type="entry name" value="PKD_2"/>
</dbReference>
<dbReference type="Proteomes" id="UP000015101">
    <property type="component" value="Unassembled WGS sequence"/>
</dbReference>
<keyword evidence="3 8" id="KW-0812">Transmembrane</keyword>
<dbReference type="Pfam" id="PF20519">
    <property type="entry name" value="Polycystin_dom"/>
    <property type="match status" value="1"/>
</dbReference>
<dbReference type="KEGG" id="hro:HELRODRAFT_84161"/>
<name>T1G5F6_HELRO</name>
<feature type="disulfide bond" evidence="7">
    <location>
        <begin position="48"/>
        <end position="61"/>
    </location>
</feature>
<keyword evidence="4 8" id="KW-1133">Transmembrane helix</keyword>
<dbReference type="FunFam" id="1.10.287.70:FF:000086">
    <property type="entry name" value="Polycystic kidney disease 2"/>
    <property type="match status" value="1"/>
</dbReference>
<dbReference type="PANTHER" id="PTHR10877">
    <property type="entry name" value="POLYCYSTIN FAMILY MEMBER"/>
    <property type="match status" value="1"/>
</dbReference>
<evidence type="ECO:0000259" key="10">
    <source>
        <dbReference type="Pfam" id="PF20519"/>
    </source>
</evidence>
<evidence type="ECO:0000256" key="5">
    <source>
        <dbReference type="ARBA" id="ARBA00023136"/>
    </source>
</evidence>
<dbReference type="eggNOG" id="KOG3599">
    <property type="taxonomic scope" value="Eukaryota"/>
</dbReference>
<keyword evidence="5 8" id="KW-0472">Membrane</keyword>
<dbReference type="InParanoid" id="T1G5F6"/>
<dbReference type="STRING" id="6412.T1G5F6"/>
<organism evidence="12 13">
    <name type="scientific">Helobdella robusta</name>
    <name type="common">Californian leech</name>
    <dbReference type="NCBI Taxonomy" id="6412"/>
    <lineage>
        <taxon>Eukaryota</taxon>
        <taxon>Metazoa</taxon>
        <taxon>Spiralia</taxon>
        <taxon>Lophotrochozoa</taxon>
        <taxon>Annelida</taxon>
        <taxon>Clitellata</taxon>
        <taxon>Hirudinea</taxon>
        <taxon>Rhynchobdellida</taxon>
        <taxon>Glossiphoniidae</taxon>
        <taxon>Helobdella</taxon>
    </lineage>
</organism>
<dbReference type="EnsemblMetazoa" id="HelroT84161">
    <property type="protein sequence ID" value="HelroP84161"/>
    <property type="gene ID" value="HelroG84161"/>
</dbReference>